<sequence length="224" mass="24592">MSSPSPDPQKGVDHTYQSSETSDHGLLTHGHACPCNEKANIDSSKTDLHAHCLSKSSHHHNIISLSHVPANTNHIHPINQSVHVHVHASPKTAHTPKIPSTCTCHLQEDADAIAEADGSLGQSARKLEADDRIEVSNLPPALPPRPPPRPRLDGTLNSRHRPRNRKYTADRGGEILTIRVKRRRDVAMTTSGRQRRSRAIVIRRRLFLLTLFQSNCGLKGGGGL</sequence>
<feature type="compositionally biased region" description="Pro residues" evidence="1">
    <location>
        <begin position="140"/>
        <end position="149"/>
    </location>
</feature>
<reference evidence="2 3" key="1">
    <citation type="submission" date="2017-03" db="EMBL/GenBank/DDBJ databases">
        <title>Genome of the blue death feigning beetle - Asbolus verrucosus.</title>
        <authorList>
            <person name="Rider S.D."/>
        </authorList>
    </citation>
    <scope>NUCLEOTIDE SEQUENCE [LARGE SCALE GENOMIC DNA]</scope>
    <source>
        <strain evidence="2">Butters</strain>
        <tissue evidence="2">Head and leg muscle</tissue>
    </source>
</reference>
<keyword evidence="3" id="KW-1185">Reference proteome</keyword>
<accession>A0A482VVI7</accession>
<dbReference type="AlphaFoldDB" id="A0A482VVI7"/>
<feature type="region of interest" description="Disordered" evidence="1">
    <location>
        <begin position="1"/>
        <end position="23"/>
    </location>
</feature>
<protein>
    <submittedName>
        <fullName evidence="2">Uncharacterized protein</fullName>
    </submittedName>
</protein>
<dbReference type="Proteomes" id="UP000292052">
    <property type="component" value="Unassembled WGS sequence"/>
</dbReference>
<name>A0A482VVI7_ASBVE</name>
<gene>
    <name evidence="2" type="ORF">BDFB_007382</name>
</gene>
<dbReference type="OrthoDB" id="6751772at2759"/>
<evidence type="ECO:0000313" key="3">
    <source>
        <dbReference type="Proteomes" id="UP000292052"/>
    </source>
</evidence>
<evidence type="ECO:0000313" key="2">
    <source>
        <dbReference type="EMBL" id="RZC36952.1"/>
    </source>
</evidence>
<organism evidence="2 3">
    <name type="scientific">Asbolus verrucosus</name>
    <name type="common">Desert ironclad beetle</name>
    <dbReference type="NCBI Taxonomy" id="1661398"/>
    <lineage>
        <taxon>Eukaryota</taxon>
        <taxon>Metazoa</taxon>
        <taxon>Ecdysozoa</taxon>
        <taxon>Arthropoda</taxon>
        <taxon>Hexapoda</taxon>
        <taxon>Insecta</taxon>
        <taxon>Pterygota</taxon>
        <taxon>Neoptera</taxon>
        <taxon>Endopterygota</taxon>
        <taxon>Coleoptera</taxon>
        <taxon>Polyphaga</taxon>
        <taxon>Cucujiformia</taxon>
        <taxon>Tenebrionidae</taxon>
        <taxon>Pimeliinae</taxon>
        <taxon>Asbolus</taxon>
    </lineage>
</organism>
<evidence type="ECO:0000256" key="1">
    <source>
        <dbReference type="SAM" id="MobiDB-lite"/>
    </source>
</evidence>
<feature type="region of interest" description="Disordered" evidence="1">
    <location>
        <begin position="135"/>
        <end position="167"/>
    </location>
</feature>
<comment type="caution">
    <text evidence="2">The sequence shown here is derived from an EMBL/GenBank/DDBJ whole genome shotgun (WGS) entry which is preliminary data.</text>
</comment>
<proteinExistence type="predicted"/>
<dbReference type="EMBL" id="QDEB01057221">
    <property type="protein sequence ID" value="RZC36952.1"/>
    <property type="molecule type" value="Genomic_DNA"/>
</dbReference>